<evidence type="ECO:0000256" key="10">
    <source>
        <dbReference type="ARBA" id="ARBA00023242"/>
    </source>
</evidence>
<dbReference type="InterPro" id="IPR035979">
    <property type="entry name" value="RBD_domain_sf"/>
</dbReference>
<keyword evidence="8" id="KW-0810">Translation regulation</keyword>
<dbReference type="GO" id="GO:0006397">
    <property type="term" value="P:mRNA processing"/>
    <property type="evidence" value="ECO:0007669"/>
    <property type="project" value="UniProtKB-KW"/>
</dbReference>
<evidence type="ECO:0000256" key="5">
    <source>
        <dbReference type="ARBA" id="ARBA00022490"/>
    </source>
</evidence>
<evidence type="ECO:0000256" key="12">
    <source>
        <dbReference type="PROSITE-ProRule" id="PRU00176"/>
    </source>
</evidence>
<dbReference type="SUPFAM" id="SSF54928">
    <property type="entry name" value="RNA-binding domain, RBD"/>
    <property type="match status" value="3"/>
</dbReference>
<evidence type="ECO:0000313" key="14">
    <source>
        <dbReference type="EMBL" id="CDO57844.1"/>
    </source>
</evidence>
<keyword evidence="10" id="KW-0539">Nucleus</keyword>
<dbReference type="STRING" id="1173061.A0A0J9XKB4"/>
<evidence type="ECO:0000256" key="3">
    <source>
        <dbReference type="ARBA" id="ARBA00008557"/>
    </source>
</evidence>
<protein>
    <recommendedName>
        <fullName evidence="4">Polyadenylate-binding protein, cytoplasmic and nuclear</fullName>
    </recommendedName>
    <alternativeName>
        <fullName evidence="11">Polyadenylate tail-binding protein</fullName>
    </alternativeName>
</protein>
<keyword evidence="9 12" id="KW-0694">RNA-binding</keyword>
<dbReference type="SMART" id="SM00360">
    <property type="entry name" value="RRM"/>
    <property type="match status" value="4"/>
</dbReference>
<evidence type="ECO:0000256" key="9">
    <source>
        <dbReference type="ARBA" id="ARBA00022884"/>
    </source>
</evidence>
<dbReference type="InterPro" id="IPR000504">
    <property type="entry name" value="RRM_dom"/>
</dbReference>
<name>A0A0J9XKB4_GEOCN</name>
<comment type="similarity">
    <text evidence="3">Belongs to the polyadenylate-binding protein type-1 family.</text>
</comment>
<dbReference type="InterPro" id="IPR012677">
    <property type="entry name" value="Nucleotide-bd_a/b_plait_sf"/>
</dbReference>
<sequence>MTTELGNSPSTDPVFDDIKRQDVSPGVVQFTSADAPEVAFNNISDTSIQSASSTNFDTVDAEHISHTRENASLYVGELDPQVTEADLYTLFSPIGPISFIRVCRDAVSKTSLGYAYVNFIEPTDSKRAMTSLNHEPLRGRNIRIMPSQRDPSARCRTAGNLFVKNLDPAIDNRDLHETFSSFGTILSCKIAVNEAGVSKGYGFVHFEDPQAAEMAIQNVNGMMLNEKRIFVGPHIPRDLRAVEKNENQFTSIYVKNIKCDMEEDLQNIFEKYGSIVSVYLSRDSDGAPRGFGFVNFKEPQAAIRAIEELNDKSINGSKIKVSRVLTHSERKEKHHKKCIASYKAVADASAVVMSSRYPGVNLYIKNLDFHITDDLLREKFQRFGTIYSCRVMLDKNGKSKGFGFVCFASADDATKAVQEMNKVMIMSKPLYVGLAQSKEERLTYIRKHIEMLDTERKQRMVTSVSRLHDKGGLLPPERDAYTGPHPQDSFMAMKPGYNNWQFGMMSDSENFKMRRGHALRDPVRNVGAVRPMGSNSDPKTPNLIATLGINPPELHAQITGSYLYFKVLKHDRVEGNEQLVSRIVEILLGNQVQAAHMADNDYALEEVVNQIVNSLVRK</sequence>
<dbReference type="CDD" id="cd12381">
    <property type="entry name" value="RRM4_I_PABPs"/>
    <property type="match status" value="1"/>
</dbReference>
<proteinExistence type="inferred from homology"/>
<dbReference type="SMART" id="SM00361">
    <property type="entry name" value="RRM_1"/>
    <property type="match status" value="3"/>
</dbReference>
<evidence type="ECO:0000256" key="6">
    <source>
        <dbReference type="ARBA" id="ARBA00022664"/>
    </source>
</evidence>
<dbReference type="GO" id="GO:0010494">
    <property type="term" value="C:cytoplasmic stress granule"/>
    <property type="evidence" value="ECO:0007669"/>
    <property type="project" value="UniProtKB-ARBA"/>
</dbReference>
<organism evidence="14 15">
    <name type="scientific">Geotrichum candidum</name>
    <name type="common">Oospora lactis</name>
    <name type="synonym">Dipodascus geotrichum</name>
    <dbReference type="NCBI Taxonomy" id="1173061"/>
    <lineage>
        <taxon>Eukaryota</taxon>
        <taxon>Fungi</taxon>
        <taxon>Dikarya</taxon>
        <taxon>Ascomycota</taxon>
        <taxon>Saccharomycotina</taxon>
        <taxon>Dipodascomycetes</taxon>
        <taxon>Dipodascales</taxon>
        <taxon>Dipodascaceae</taxon>
        <taxon>Geotrichum</taxon>
    </lineage>
</organism>
<dbReference type="GO" id="GO:0003723">
    <property type="term" value="F:RNA binding"/>
    <property type="evidence" value="ECO:0007669"/>
    <property type="project" value="UniProtKB-UniRule"/>
</dbReference>
<evidence type="ECO:0000256" key="8">
    <source>
        <dbReference type="ARBA" id="ARBA00022845"/>
    </source>
</evidence>
<keyword evidence="15" id="KW-1185">Reference proteome</keyword>
<gene>
    <name evidence="14" type="ORF">BN980_GECA26s00296g</name>
</gene>
<feature type="domain" description="RRM" evidence="13">
    <location>
        <begin position="250"/>
        <end position="326"/>
    </location>
</feature>
<dbReference type="Pfam" id="PF00076">
    <property type="entry name" value="RRM_1"/>
    <property type="match status" value="4"/>
</dbReference>
<keyword evidence="5" id="KW-0963">Cytoplasm</keyword>
<evidence type="ECO:0000256" key="2">
    <source>
        <dbReference type="ARBA" id="ARBA00004496"/>
    </source>
</evidence>
<feature type="domain" description="RRM" evidence="13">
    <location>
        <begin position="360"/>
        <end position="437"/>
    </location>
</feature>
<dbReference type="EMBL" id="CCBN010000026">
    <property type="protein sequence ID" value="CDO57844.1"/>
    <property type="molecule type" value="Genomic_DNA"/>
</dbReference>
<dbReference type="AlphaFoldDB" id="A0A0J9XKB4"/>
<dbReference type="InterPro" id="IPR045305">
    <property type="entry name" value="RRM2_I_PABPs"/>
</dbReference>
<feature type="domain" description="RRM" evidence="13">
    <location>
        <begin position="159"/>
        <end position="236"/>
    </location>
</feature>
<dbReference type="Gene3D" id="3.30.70.330">
    <property type="match status" value="4"/>
</dbReference>
<accession>A0A0J9XKB4</accession>
<dbReference type="CDD" id="cd12379">
    <property type="entry name" value="RRM2_I_PABPs"/>
    <property type="match status" value="1"/>
</dbReference>
<keyword evidence="6" id="KW-0507">mRNA processing</keyword>
<comment type="caution">
    <text evidence="14">The sequence shown here is derived from an EMBL/GenBank/DDBJ whole genome shotgun (WGS) entry which is preliminary data.</text>
</comment>
<evidence type="ECO:0000313" key="15">
    <source>
        <dbReference type="Proteomes" id="UP000242525"/>
    </source>
</evidence>
<dbReference type="PANTHER" id="PTHR24012">
    <property type="entry name" value="RNA BINDING PROTEIN"/>
    <property type="match status" value="1"/>
</dbReference>
<comment type="subcellular location">
    <subcellularLocation>
        <location evidence="2">Cytoplasm</location>
    </subcellularLocation>
    <subcellularLocation>
        <location evidence="1">Nucleus</location>
    </subcellularLocation>
</comment>
<keyword evidence="7" id="KW-0677">Repeat</keyword>
<dbReference type="FunFam" id="3.30.70.330:FF:000003">
    <property type="entry name" value="Polyadenylate-binding protein"/>
    <property type="match status" value="1"/>
</dbReference>
<dbReference type="PROSITE" id="PS50102">
    <property type="entry name" value="RRM"/>
    <property type="match status" value="4"/>
</dbReference>
<dbReference type="FunFam" id="3.30.70.330:FF:000651">
    <property type="entry name" value="Poly(A) binding protein cytoplasmic 1 like"/>
    <property type="match status" value="1"/>
</dbReference>
<evidence type="ECO:0000256" key="1">
    <source>
        <dbReference type="ARBA" id="ARBA00004123"/>
    </source>
</evidence>
<evidence type="ECO:0000256" key="7">
    <source>
        <dbReference type="ARBA" id="ARBA00022737"/>
    </source>
</evidence>
<evidence type="ECO:0000256" key="11">
    <source>
        <dbReference type="ARBA" id="ARBA00030979"/>
    </source>
</evidence>
<evidence type="ECO:0000259" key="13">
    <source>
        <dbReference type="PROSITE" id="PS50102"/>
    </source>
</evidence>
<dbReference type="Proteomes" id="UP000242525">
    <property type="component" value="Unassembled WGS sequence"/>
</dbReference>
<feature type="domain" description="RRM" evidence="13">
    <location>
        <begin position="71"/>
        <end position="149"/>
    </location>
</feature>
<dbReference type="GO" id="GO:0006417">
    <property type="term" value="P:regulation of translation"/>
    <property type="evidence" value="ECO:0007669"/>
    <property type="project" value="UniProtKB-KW"/>
</dbReference>
<reference evidence="14" key="1">
    <citation type="submission" date="2014-03" db="EMBL/GenBank/DDBJ databases">
        <authorList>
            <person name="Casaregola S."/>
        </authorList>
    </citation>
    <scope>NUCLEOTIDE SEQUENCE [LARGE SCALE GENOMIC DNA]</scope>
    <source>
        <strain evidence="14">CLIB 918</strain>
    </source>
</reference>
<dbReference type="OrthoDB" id="19742at2759"/>
<dbReference type="InterPro" id="IPR003954">
    <property type="entry name" value="RRM_euk-type"/>
</dbReference>
<evidence type="ECO:0000256" key="4">
    <source>
        <dbReference type="ARBA" id="ARBA00016348"/>
    </source>
</evidence>
<dbReference type="GO" id="GO:0005634">
    <property type="term" value="C:nucleus"/>
    <property type="evidence" value="ECO:0007669"/>
    <property type="project" value="UniProtKB-SubCell"/>
</dbReference>